<keyword evidence="27" id="KW-1185">Reference proteome</keyword>
<comment type="catalytic activity">
    <reaction evidence="8">
        <text>L-lysyl-L-alanine(out) = L-lysyl-L-alanine(in)</text>
        <dbReference type="Rhea" id="RHEA:79399"/>
        <dbReference type="ChEBI" id="CHEBI:229954"/>
    </reaction>
</comment>
<evidence type="ECO:0000256" key="6">
    <source>
        <dbReference type="ARBA" id="ARBA00023136"/>
    </source>
</evidence>
<evidence type="ECO:0000256" key="2">
    <source>
        <dbReference type="ARBA" id="ARBA00008335"/>
    </source>
</evidence>
<evidence type="ECO:0000256" key="23">
    <source>
        <dbReference type="ARBA" id="ARBA00045709"/>
    </source>
</evidence>
<comment type="catalytic activity">
    <reaction evidence="14">
        <text>L-aspartyl-L-lysine(out) = L-aspartyl-L-lysine(in)</text>
        <dbReference type="Rhea" id="RHEA:79411"/>
        <dbReference type="ChEBI" id="CHEBI:229953"/>
    </reaction>
</comment>
<comment type="catalytic activity">
    <reaction evidence="19">
        <text>L-alanyl-L-lysine(out) = L-alanyl-L-lysine(in)</text>
        <dbReference type="Rhea" id="RHEA:79415"/>
        <dbReference type="ChEBI" id="CHEBI:192470"/>
    </reaction>
</comment>
<feature type="transmembrane region" description="Helical" evidence="25">
    <location>
        <begin position="54"/>
        <end position="77"/>
    </location>
</feature>
<dbReference type="InterPro" id="IPR052187">
    <property type="entry name" value="MFSD1"/>
</dbReference>
<comment type="catalytic activity">
    <reaction evidence="20">
        <text>L-lysyl-glycine(out) = L-lysyl-glycine(in)</text>
        <dbReference type="Rhea" id="RHEA:79407"/>
        <dbReference type="ChEBI" id="CHEBI:191202"/>
    </reaction>
</comment>
<comment type="subunit">
    <text evidence="24">Homodimer. Interacts with lysosomal protein GLMP (via lumenal domain); the interaction starts while both proteins are still in the endoplasmic reticulum and is required for stabilization of MFSD1 in lysosomes but has no direct effect on its targeting to lysosomes or transporter activity.</text>
</comment>
<comment type="similarity">
    <text evidence="2">Belongs to the major facilitator superfamily.</text>
</comment>
<comment type="catalytic activity">
    <reaction evidence="18">
        <text>L-histidyl-L-alpha-amino acid(out) = L-histidyl-L-alpha-amino acid(in)</text>
        <dbReference type="Rhea" id="RHEA:79379"/>
        <dbReference type="ChEBI" id="CHEBI:229964"/>
    </reaction>
</comment>
<dbReference type="EMBL" id="JABKKE010000019">
    <property type="protein sequence ID" value="NPE14829.1"/>
    <property type="molecule type" value="Genomic_DNA"/>
</dbReference>
<evidence type="ECO:0000256" key="11">
    <source>
        <dbReference type="ARBA" id="ARBA00044884"/>
    </source>
</evidence>
<feature type="transmembrane region" description="Helical" evidence="25">
    <location>
        <begin position="14"/>
        <end position="34"/>
    </location>
</feature>
<evidence type="ECO:0000256" key="1">
    <source>
        <dbReference type="ARBA" id="ARBA00004155"/>
    </source>
</evidence>
<accession>A0ABX2AVY3</accession>
<comment type="catalytic activity">
    <reaction evidence="9">
        <text>L-histidyl-glycine(out) = L-histidyl-glycine(in)</text>
        <dbReference type="Rhea" id="RHEA:79395"/>
        <dbReference type="ChEBI" id="CHEBI:229957"/>
    </reaction>
</comment>
<evidence type="ECO:0000256" key="12">
    <source>
        <dbReference type="ARBA" id="ARBA00044891"/>
    </source>
</evidence>
<feature type="transmembrane region" description="Helical" evidence="25">
    <location>
        <begin position="294"/>
        <end position="313"/>
    </location>
</feature>
<evidence type="ECO:0000256" key="17">
    <source>
        <dbReference type="ARBA" id="ARBA00044903"/>
    </source>
</evidence>
<dbReference type="Pfam" id="PF07690">
    <property type="entry name" value="MFS_1"/>
    <property type="match status" value="1"/>
</dbReference>
<feature type="transmembrane region" description="Helical" evidence="25">
    <location>
        <begin position="253"/>
        <end position="274"/>
    </location>
</feature>
<evidence type="ECO:0000256" key="9">
    <source>
        <dbReference type="ARBA" id="ARBA00044878"/>
    </source>
</evidence>
<dbReference type="SUPFAM" id="SSF103473">
    <property type="entry name" value="MFS general substrate transporter"/>
    <property type="match status" value="1"/>
</dbReference>
<evidence type="ECO:0000256" key="16">
    <source>
        <dbReference type="ARBA" id="ARBA00044900"/>
    </source>
</evidence>
<dbReference type="Gene3D" id="1.20.1250.20">
    <property type="entry name" value="MFS general substrate transporter like domains"/>
    <property type="match status" value="2"/>
</dbReference>
<keyword evidence="6 25" id="KW-0472">Membrane</keyword>
<evidence type="ECO:0000313" key="26">
    <source>
        <dbReference type="EMBL" id="NPE14829.1"/>
    </source>
</evidence>
<feature type="transmembrane region" description="Helical" evidence="25">
    <location>
        <begin position="164"/>
        <end position="189"/>
    </location>
</feature>
<evidence type="ECO:0000256" key="25">
    <source>
        <dbReference type="SAM" id="Phobius"/>
    </source>
</evidence>
<evidence type="ECO:0000256" key="15">
    <source>
        <dbReference type="ARBA" id="ARBA00044899"/>
    </source>
</evidence>
<reference evidence="26 27" key="1">
    <citation type="submission" date="2020-05" db="EMBL/GenBank/DDBJ databases">
        <title>Distinct polysaccharide utilization as determinants for interspecies competition between intestinal Prevotella spp.</title>
        <authorList>
            <person name="Galvez E.J.C."/>
            <person name="Iljazovic A."/>
            <person name="Strowig T."/>
        </authorList>
    </citation>
    <scope>NUCLEOTIDE SEQUENCE [LARGE SCALE GENOMIC DNA]</scope>
    <source>
        <strain evidence="26 27">PROD</strain>
    </source>
</reference>
<comment type="catalytic activity">
    <reaction evidence="13">
        <text>L-alpha-aminoacyl-L-lysine(out) = L-alpha-aminoacyl-L-lysine(in)</text>
        <dbReference type="Rhea" id="RHEA:79383"/>
        <dbReference type="ChEBI" id="CHEBI:229966"/>
    </reaction>
</comment>
<evidence type="ECO:0000256" key="4">
    <source>
        <dbReference type="ARBA" id="ARBA00022692"/>
    </source>
</evidence>
<keyword evidence="3" id="KW-0813">Transport</keyword>
<comment type="catalytic activity">
    <reaction evidence="16">
        <text>L-lysyl-L-lysine(out) = L-lysyl-L-lysine(in)</text>
        <dbReference type="Rhea" id="RHEA:79403"/>
        <dbReference type="ChEBI" id="CHEBI:229956"/>
    </reaction>
</comment>
<dbReference type="RefSeq" id="WP_172324960.1">
    <property type="nucleotide sequence ID" value="NZ_CASGIA010000014.1"/>
</dbReference>
<comment type="catalytic activity">
    <reaction evidence="15">
        <text>L-arginyl-L-alpha-amino acid(out) = L-arginyl-L-alpha-amino acid(in)</text>
        <dbReference type="Rhea" id="RHEA:79371"/>
        <dbReference type="ChEBI" id="CHEBI:84315"/>
    </reaction>
</comment>
<evidence type="ECO:0000256" key="21">
    <source>
        <dbReference type="ARBA" id="ARBA00044985"/>
    </source>
</evidence>
<comment type="catalytic activity">
    <reaction evidence="10">
        <text>L-alpha-aminoacyl-L-arginine(out) = L-alpha-aminoacyl-L-arginine(in)</text>
        <dbReference type="Rhea" id="RHEA:79367"/>
        <dbReference type="ChEBI" id="CHEBI:229968"/>
    </reaction>
</comment>
<evidence type="ECO:0000256" key="14">
    <source>
        <dbReference type="ARBA" id="ARBA00044898"/>
    </source>
</evidence>
<comment type="caution">
    <text evidence="26">The sequence shown here is derived from an EMBL/GenBank/DDBJ whole genome shotgun (WGS) entry which is preliminary data.</text>
</comment>
<keyword evidence="4 25" id="KW-0812">Transmembrane</keyword>
<dbReference type="GeneID" id="82158279"/>
<feature type="transmembrane region" description="Helical" evidence="25">
    <location>
        <begin position="348"/>
        <end position="368"/>
    </location>
</feature>
<feature type="transmembrane region" description="Helical" evidence="25">
    <location>
        <begin position="195"/>
        <end position="216"/>
    </location>
</feature>
<feature type="transmembrane region" description="Helical" evidence="25">
    <location>
        <begin position="380"/>
        <end position="403"/>
    </location>
</feature>
<evidence type="ECO:0000256" key="3">
    <source>
        <dbReference type="ARBA" id="ARBA00022448"/>
    </source>
</evidence>
<evidence type="ECO:0000256" key="24">
    <source>
        <dbReference type="ARBA" id="ARBA00046376"/>
    </source>
</evidence>
<feature type="transmembrane region" description="Helical" evidence="25">
    <location>
        <begin position="89"/>
        <end position="109"/>
    </location>
</feature>
<evidence type="ECO:0000256" key="8">
    <source>
        <dbReference type="ARBA" id="ARBA00044876"/>
    </source>
</evidence>
<organism evidence="26 27">
    <name type="scientific">Xylanibacter rodentium</name>
    <dbReference type="NCBI Taxonomy" id="2736289"/>
    <lineage>
        <taxon>Bacteria</taxon>
        <taxon>Pseudomonadati</taxon>
        <taxon>Bacteroidota</taxon>
        <taxon>Bacteroidia</taxon>
        <taxon>Bacteroidales</taxon>
        <taxon>Prevotellaceae</taxon>
        <taxon>Xylanibacter</taxon>
    </lineage>
</organism>
<comment type="catalytic activity">
    <reaction evidence="11">
        <text>L-alpha-aminoacyl-L-histidine(out) = L-alpha-aminoacyl-L-histidine(in)</text>
        <dbReference type="Rhea" id="RHEA:79375"/>
        <dbReference type="ChEBI" id="CHEBI:229967"/>
    </reaction>
</comment>
<evidence type="ECO:0000256" key="13">
    <source>
        <dbReference type="ARBA" id="ARBA00044893"/>
    </source>
</evidence>
<keyword evidence="7" id="KW-0458">Lysosome</keyword>
<sequence length="471" mass="51346">MTETIQKRINDSKAMRWTALILIALMMFFGYMFVDVMSPLQSLVEQERGWSPSVFGTYAASEYLLNVFGFLIIAGVILDKCGIRFTGELSASMMFIGAAIKFYAVSDWFPGTGLATWLDSWWITMPASAKLASFGFMIFGCGCEMAGTTVSKAIAKWFKGKEMALAMGLEMAIARVGVFAIFSISPILAEKMGSIAAPVGFCTALVFIGLITYTVFTFMDRKLDAQLGADGSNETSDEEFKVADLKNILTSQIFWVVALLCVLYYSAIFPFQRYGANMLQCNLDGISPAAASNIFRWFPIGAAVITPFLGSFLDHKGKGATMLMWGAILLIACHLIFAFVLPATHSHVIAYSTIVLLGISFALVPAALWPSVPKIIDEKVLGSAYCLIFWVQNIGLCFVPMLIGSVLASSNANNPAVIAAKEAGDEFIPYNYTMPLVIFACFGVAALILAIYLKAIDRKNHFGLEEPNIKA</sequence>
<evidence type="ECO:0000256" key="19">
    <source>
        <dbReference type="ARBA" id="ARBA00044919"/>
    </source>
</evidence>
<evidence type="ECO:0000256" key="20">
    <source>
        <dbReference type="ARBA" id="ARBA00044924"/>
    </source>
</evidence>
<proteinExistence type="inferred from homology"/>
<dbReference type="PANTHER" id="PTHR23512">
    <property type="entry name" value="MAJOR FACILITATOR SUPERFAMILY DOMAIN-CONTAINING PROTEIN 1"/>
    <property type="match status" value="1"/>
</dbReference>
<name>A0ABX2AVY3_9BACT</name>
<gene>
    <name evidence="26" type="ORF">HPS55_10935</name>
</gene>
<comment type="function">
    <text evidence="23">Lysosomal dipeptide uniporter that selectively exports lysine, arginine or histidine-containing dipeptides with a net positive charge from the lysosome lumen into the cytosol. Could play a role in a specific type of protein O-glycosylation indirectly regulating macrophages migration and tissue invasion. Also essential for liver homeostasis.</text>
</comment>
<dbReference type="Proteomes" id="UP001193734">
    <property type="component" value="Unassembled WGS sequence"/>
</dbReference>
<evidence type="ECO:0000256" key="7">
    <source>
        <dbReference type="ARBA" id="ARBA00023228"/>
    </source>
</evidence>
<evidence type="ECO:0000313" key="27">
    <source>
        <dbReference type="Proteomes" id="UP001193734"/>
    </source>
</evidence>
<feature type="transmembrane region" description="Helical" evidence="25">
    <location>
        <begin position="121"/>
        <end position="143"/>
    </location>
</feature>
<comment type="catalytic activity">
    <reaction evidence="12">
        <text>L-lysyl-L-alpha-amino acid(out) = L-lysyl-L-alpha-amino acid(in)</text>
        <dbReference type="Rhea" id="RHEA:79387"/>
        <dbReference type="ChEBI" id="CHEBI:229965"/>
    </reaction>
</comment>
<evidence type="ECO:0000256" key="5">
    <source>
        <dbReference type="ARBA" id="ARBA00022989"/>
    </source>
</evidence>
<feature type="transmembrane region" description="Helical" evidence="25">
    <location>
        <begin position="432"/>
        <end position="453"/>
    </location>
</feature>
<protein>
    <recommendedName>
        <fullName evidence="21">Lysosomal dipeptide transporter MFSD1</fullName>
    </recommendedName>
    <alternativeName>
        <fullName evidence="22">Major facilitator superfamily domain-containing protein 1</fullName>
    </alternativeName>
</protein>
<evidence type="ECO:0000256" key="18">
    <source>
        <dbReference type="ARBA" id="ARBA00044912"/>
    </source>
</evidence>
<comment type="catalytic activity">
    <reaction evidence="17">
        <text>L-arginyl-glycine(out) = L-arginyl-glycine(in)</text>
        <dbReference type="Rhea" id="RHEA:79391"/>
        <dbReference type="ChEBI" id="CHEBI:229955"/>
    </reaction>
</comment>
<dbReference type="PANTHER" id="PTHR23512:SF3">
    <property type="entry name" value="MAJOR FACILITATOR SUPERFAMILY DOMAIN-CONTAINING PROTEIN 1"/>
    <property type="match status" value="1"/>
</dbReference>
<evidence type="ECO:0000256" key="22">
    <source>
        <dbReference type="ARBA" id="ARBA00045018"/>
    </source>
</evidence>
<dbReference type="InterPro" id="IPR011701">
    <property type="entry name" value="MFS"/>
</dbReference>
<dbReference type="InterPro" id="IPR036259">
    <property type="entry name" value="MFS_trans_sf"/>
</dbReference>
<feature type="transmembrane region" description="Helical" evidence="25">
    <location>
        <begin position="320"/>
        <end position="342"/>
    </location>
</feature>
<comment type="subcellular location">
    <subcellularLocation>
        <location evidence="1">Lysosome membrane</location>
        <topology evidence="1">Multi-pass membrane protein</topology>
    </subcellularLocation>
</comment>
<evidence type="ECO:0000256" key="10">
    <source>
        <dbReference type="ARBA" id="ARBA00044881"/>
    </source>
</evidence>
<keyword evidence="5 25" id="KW-1133">Transmembrane helix</keyword>